<gene>
    <name evidence="1" type="ORF">CDAR_492051</name>
</gene>
<organism evidence="1 2">
    <name type="scientific">Caerostris darwini</name>
    <dbReference type="NCBI Taxonomy" id="1538125"/>
    <lineage>
        <taxon>Eukaryota</taxon>
        <taxon>Metazoa</taxon>
        <taxon>Ecdysozoa</taxon>
        <taxon>Arthropoda</taxon>
        <taxon>Chelicerata</taxon>
        <taxon>Arachnida</taxon>
        <taxon>Araneae</taxon>
        <taxon>Araneomorphae</taxon>
        <taxon>Entelegynae</taxon>
        <taxon>Araneoidea</taxon>
        <taxon>Araneidae</taxon>
        <taxon>Caerostris</taxon>
    </lineage>
</organism>
<name>A0AAV4VL04_9ARAC</name>
<evidence type="ECO:0000313" key="2">
    <source>
        <dbReference type="Proteomes" id="UP001054837"/>
    </source>
</evidence>
<dbReference type="AlphaFoldDB" id="A0AAV4VL04"/>
<keyword evidence="2" id="KW-1185">Reference proteome</keyword>
<accession>A0AAV4VL04</accession>
<comment type="caution">
    <text evidence="1">The sequence shown here is derived from an EMBL/GenBank/DDBJ whole genome shotgun (WGS) entry which is preliminary data.</text>
</comment>
<dbReference type="EMBL" id="BPLQ01013182">
    <property type="protein sequence ID" value="GIY70499.1"/>
    <property type="molecule type" value="Genomic_DNA"/>
</dbReference>
<dbReference type="Proteomes" id="UP001054837">
    <property type="component" value="Unassembled WGS sequence"/>
</dbReference>
<evidence type="ECO:0000313" key="1">
    <source>
        <dbReference type="EMBL" id="GIY70499.1"/>
    </source>
</evidence>
<protein>
    <submittedName>
        <fullName evidence="1">Uncharacterized protein</fullName>
    </submittedName>
</protein>
<proteinExistence type="predicted"/>
<reference evidence="1 2" key="1">
    <citation type="submission" date="2021-06" db="EMBL/GenBank/DDBJ databases">
        <title>Caerostris darwini draft genome.</title>
        <authorList>
            <person name="Kono N."/>
            <person name="Arakawa K."/>
        </authorList>
    </citation>
    <scope>NUCLEOTIDE SEQUENCE [LARGE SCALE GENOMIC DNA]</scope>
</reference>
<sequence>MISTKCSRCSINTPQRLKFEGLICEPAFKGTDIKRLLLIERSNSGHQSVKKRTKDFDCQTCLVIGAKDACTSTDDLEYFAEEYGEEEAYLLDEAMALQNPNFVPPVNLNPFTNPFYEILAFDDPLDYLWDTELDGERVCAEWILKHQKSIIHYYKSIIYDDDLCVHIILTCDNDLCGHIILICDDEFCGQIILTCGNDLCGHIILICDDDVCGHIILTCDRDLCGHIILTCDRDLCGHIILTCDRDLCGQIILN</sequence>